<proteinExistence type="inferred from homology"/>
<evidence type="ECO:0000313" key="5">
    <source>
        <dbReference type="EMBL" id="SJZ47239.1"/>
    </source>
</evidence>
<dbReference type="GO" id="GO:0003990">
    <property type="term" value="F:acetylcholinesterase activity"/>
    <property type="evidence" value="ECO:0007669"/>
    <property type="project" value="TreeGrafter"/>
</dbReference>
<accession>A0A1T4KXS7</accession>
<dbReference type="EC" id="3.1.1.-" evidence="3"/>
<sequence>MKTYQKFILGGLGSLGALGLAAWTYKKVDLAQRLPLGTYRIQPTMRDLINIQNSRQKLQWQTDNGTFRGWEDETVLRVQGIRYAISERYGVPEKYTYPEGVFDMMTPAPLSVQNRSGFEEFYGGVQYDAIPQDEFGQYLSITLPKDIQPNEKLPVLVWIHGGGYGNGGIDIKSYDPQLLVSEHRIIVVSISYRLGVLGYLRDRDGHFANLGLLDQIEALKWIHRNIGYFGGDNQQVTLYGESAGANAVQYLMIAQGTEELFQKVIIASSPFATMDDRDELNRQMLTAYNQLPIDATLEEILAKQDQIIANIDEEGYAKNMFFAPHYGVYPLPTKEEAEAAWTEATQRLDVLIGATTREAAAFIGEDSYLKIAGSLPGIKRLIEQKLKTLSHDIFINGAESFAQRYANSQRAMYYYLMHWGEGHLLGASHTIDLSLAFGNNHSQSPILLGMTKEDVDYYGRQFRAVLAGFIKTGAIDVDEIPEVMTIEHLGK</sequence>
<evidence type="ECO:0000256" key="2">
    <source>
        <dbReference type="ARBA" id="ARBA00022801"/>
    </source>
</evidence>
<protein>
    <recommendedName>
        <fullName evidence="3">Carboxylic ester hydrolase</fullName>
        <ecNumber evidence="3">3.1.1.-</ecNumber>
    </recommendedName>
</protein>
<dbReference type="SUPFAM" id="SSF53474">
    <property type="entry name" value="alpha/beta-Hydrolases"/>
    <property type="match status" value="1"/>
</dbReference>
<dbReference type="GO" id="GO:0019695">
    <property type="term" value="P:choline metabolic process"/>
    <property type="evidence" value="ECO:0007669"/>
    <property type="project" value="TreeGrafter"/>
</dbReference>
<evidence type="ECO:0000256" key="3">
    <source>
        <dbReference type="RuleBase" id="RU361235"/>
    </source>
</evidence>
<dbReference type="InterPro" id="IPR029058">
    <property type="entry name" value="AB_hydrolase_fold"/>
</dbReference>
<name>A0A1T4KXS7_9LACT</name>
<dbReference type="STRING" id="1121925.SAMN02746011_00880"/>
<dbReference type="InterPro" id="IPR050654">
    <property type="entry name" value="AChE-related_enzymes"/>
</dbReference>
<dbReference type="Proteomes" id="UP000189941">
    <property type="component" value="Unassembled WGS sequence"/>
</dbReference>
<dbReference type="GO" id="GO:0005886">
    <property type="term" value="C:plasma membrane"/>
    <property type="evidence" value="ECO:0007669"/>
    <property type="project" value="TreeGrafter"/>
</dbReference>
<dbReference type="GO" id="GO:0006581">
    <property type="term" value="P:acetylcholine catabolic process"/>
    <property type="evidence" value="ECO:0007669"/>
    <property type="project" value="TreeGrafter"/>
</dbReference>
<keyword evidence="2 3" id="KW-0378">Hydrolase</keyword>
<feature type="domain" description="Carboxylesterase type B" evidence="4">
    <location>
        <begin position="60"/>
        <end position="363"/>
    </location>
</feature>
<dbReference type="EMBL" id="FUWO01000006">
    <property type="protein sequence ID" value="SJZ47239.1"/>
    <property type="molecule type" value="Genomic_DNA"/>
</dbReference>
<keyword evidence="6" id="KW-1185">Reference proteome</keyword>
<dbReference type="PANTHER" id="PTHR43918">
    <property type="entry name" value="ACETYLCHOLINESTERASE"/>
    <property type="match status" value="1"/>
</dbReference>
<evidence type="ECO:0000256" key="1">
    <source>
        <dbReference type="ARBA" id="ARBA00005964"/>
    </source>
</evidence>
<dbReference type="AlphaFoldDB" id="A0A1T4KXS7"/>
<evidence type="ECO:0000313" key="6">
    <source>
        <dbReference type="Proteomes" id="UP000189941"/>
    </source>
</evidence>
<dbReference type="RefSeq" id="WP_078755672.1">
    <property type="nucleotide sequence ID" value="NZ_FUWO01000006.1"/>
</dbReference>
<reference evidence="6" key="1">
    <citation type="submission" date="2017-02" db="EMBL/GenBank/DDBJ databases">
        <authorList>
            <person name="Varghese N."/>
            <person name="Submissions S."/>
        </authorList>
    </citation>
    <scope>NUCLEOTIDE SEQUENCE [LARGE SCALE GENOMIC DNA]</scope>
    <source>
        <strain evidence="6">DSM 15739</strain>
    </source>
</reference>
<dbReference type="PROSITE" id="PS00122">
    <property type="entry name" value="CARBOXYLESTERASE_B_1"/>
    <property type="match status" value="1"/>
</dbReference>
<dbReference type="GO" id="GO:0005615">
    <property type="term" value="C:extracellular space"/>
    <property type="evidence" value="ECO:0007669"/>
    <property type="project" value="TreeGrafter"/>
</dbReference>
<dbReference type="InterPro" id="IPR019826">
    <property type="entry name" value="Carboxylesterase_B_AS"/>
</dbReference>
<comment type="similarity">
    <text evidence="1 3">Belongs to the type-B carboxylesterase/lipase family.</text>
</comment>
<dbReference type="OrthoDB" id="9815425at2"/>
<dbReference type="Pfam" id="PF00135">
    <property type="entry name" value="COesterase"/>
    <property type="match status" value="1"/>
</dbReference>
<dbReference type="InterPro" id="IPR002018">
    <property type="entry name" value="CarbesteraseB"/>
</dbReference>
<dbReference type="PANTHER" id="PTHR43918:SF12">
    <property type="entry name" value="ACETYLCHOLINESTERASE 1"/>
    <property type="match status" value="1"/>
</dbReference>
<organism evidence="5 6">
    <name type="scientific">Globicatella sulfidifaciens DSM 15739</name>
    <dbReference type="NCBI Taxonomy" id="1121925"/>
    <lineage>
        <taxon>Bacteria</taxon>
        <taxon>Bacillati</taxon>
        <taxon>Bacillota</taxon>
        <taxon>Bacilli</taxon>
        <taxon>Lactobacillales</taxon>
        <taxon>Aerococcaceae</taxon>
        <taxon>Globicatella</taxon>
    </lineage>
</organism>
<evidence type="ECO:0000259" key="4">
    <source>
        <dbReference type="Pfam" id="PF00135"/>
    </source>
</evidence>
<gene>
    <name evidence="5" type="ORF">SAMN02746011_00880</name>
</gene>
<dbReference type="Gene3D" id="3.40.50.1820">
    <property type="entry name" value="alpha/beta hydrolase"/>
    <property type="match status" value="1"/>
</dbReference>